<dbReference type="InterPro" id="IPR052220">
    <property type="entry name" value="METTL25"/>
</dbReference>
<feature type="non-terminal residue" evidence="2">
    <location>
        <position position="293"/>
    </location>
</feature>
<reference evidence="2 3" key="1">
    <citation type="submission" date="2019-01" db="EMBL/GenBank/DDBJ databases">
        <title>A draft genome assembly of the solar-powered sea slug Elysia chlorotica.</title>
        <authorList>
            <person name="Cai H."/>
            <person name="Li Q."/>
            <person name="Fang X."/>
            <person name="Li J."/>
            <person name="Curtis N.E."/>
            <person name="Altenburger A."/>
            <person name="Shibata T."/>
            <person name="Feng M."/>
            <person name="Maeda T."/>
            <person name="Schwartz J.A."/>
            <person name="Shigenobu S."/>
            <person name="Lundholm N."/>
            <person name="Nishiyama T."/>
            <person name="Yang H."/>
            <person name="Hasebe M."/>
            <person name="Li S."/>
            <person name="Pierce S.K."/>
            <person name="Wang J."/>
        </authorList>
    </citation>
    <scope>NUCLEOTIDE SEQUENCE [LARGE SCALE GENOMIC DNA]</scope>
    <source>
        <strain evidence="2">EC2010</strain>
        <tissue evidence="2">Whole organism of an adult</tissue>
    </source>
</reference>
<dbReference type="PANTHER" id="PTHR12496">
    <property type="entry name" value="CGI-41 METHYLTRANSFERASE"/>
    <property type="match status" value="1"/>
</dbReference>
<dbReference type="AlphaFoldDB" id="A0A433TK09"/>
<dbReference type="OrthoDB" id="10258156at2759"/>
<dbReference type="SUPFAM" id="SSF53335">
    <property type="entry name" value="S-adenosyl-L-methionine-dependent methyltransferases"/>
    <property type="match status" value="1"/>
</dbReference>
<protein>
    <recommendedName>
        <fullName evidence="1">Methyltransferase domain-containing protein</fullName>
    </recommendedName>
</protein>
<dbReference type="EMBL" id="RQTK01000315">
    <property type="protein sequence ID" value="RUS81898.1"/>
    <property type="molecule type" value="Genomic_DNA"/>
</dbReference>
<sequence length="293" mass="31793">MAASPTECLVKDAFTLLKTFDWIHTHQVINIFDGALKNIPSEWLPFLSELDTQELNNLPFLGESSSQVYPAWPLSLHEFLSLTSRLSLQRDQVDIQPTPVDTNMARGMNPKKLHEVSYLASLVNRIMSESGCDLIVDVGSGLGYLDHVLHQAHHRAVLGLEISNSHVSGAEMRAAAQGLQCGGVKSVKFNLSNDKACFQRFETLLSMAAPSLACQCSTALRKSKGVKESVDGSNKSSPAPVNVCLIGLHCCGDLSPTMLALFDQVSSVRAVCSVSCCYHKMSCVLGKLKSLSL</sequence>
<evidence type="ECO:0000313" key="2">
    <source>
        <dbReference type="EMBL" id="RUS81898.1"/>
    </source>
</evidence>
<dbReference type="PANTHER" id="PTHR12496:SF0">
    <property type="entry name" value="METHYLTRANSFERASE DOMAIN-CONTAINING PROTEIN"/>
    <property type="match status" value="1"/>
</dbReference>
<dbReference type="InterPro" id="IPR029063">
    <property type="entry name" value="SAM-dependent_MTases_sf"/>
</dbReference>
<dbReference type="Pfam" id="PF13679">
    <property type="entry name" value="Methyltransf_32"/>
    <property type="match status" value="1"/>
</dbReference>
<organism evidence="2 3">
    <name type="scientific">Elysia chlorotica</name>
    <name type="common">Eastern emerald elysia</name>
    <name type="synonym">Sea slug</name>
    <dbReference type="NCBI Taxonomy" id="188477"/>
    <lineage>
        <taxon>Eukaryota</taxon>
        <taxon>Metazoa</taxon>
        <taxon>Spiralia</taxon>
        <taxon>Lophotrochozoa</taxon>
        <taxon>Mollusca</taxon>
        <taxon>Gastropoda</taxon>
        <taxon>Heterobranchia</taxon>
        <taxon>Euthyneura</taxon>
        <taxon>Panpulmonata</taxon>
        <taxon>Sacoglossa</taxon>
        <taxon>Placobranchoidea</taxon>
        <taxon>Plakobranchidae</taxon>
        <taxon>Elysia</taxon>
    </lineage>
</organism>
<dbReference type="STRING" id="188477.A0A433TK09"/>
<comment type="caution">
    <text evidence="2">The sequence shown here is derived from an EMBL/GenBank/DDBJ whole genome shotgun (WGS) entry which is preliminary data.</text>
</comment>
<gene>
    <name evidence="2" type="ORF">EGW08_010325</name>
</gene>
<proteinExistence type="predicted"/>
<keyword evidence="3" id="KW-1185">Reference proteome</keyword>
<evidence type="ECO:0000313" key="3">
    <source>
        <dbReference type="Proteomes" id="UP000271974"/>
    </source>
</evidence>
<evidence type="ECO:0000259" key="1">
    <source>
        <dbReference type="Pfam" id="PF13679"/>
    </source>
</evidence>
<feature type="domain" description="Methyltransferase" evidence="1">
    <location>
        <begin position="111"/>
        <end position="282"/>
    </location>
</feature>
<accession>A0A433TK09</accession>
<dbReference type="InterPro" id="IPR025714">
    <property type="entry name" value="Methyltranfer_dom"/>
</dbReference>
<name>A0A433TK09_ELYCH</name>
<dbReference type="Proteomes" id="UP000271974">
    <property type="component" value="Unassembled WGS sequence"/>
</dbReference>